<accession>A0A369TH45</accession>
<dbReference type="NCBIfam" id="NF000908">
    <property type="entry name" value="PRK00089.1"/>
    <property type="match status" value="1"/>
</dbReference>
<reference evidence="11 12" key="1">
    <citation type="submission" date="2018-07" db="EMBL/GenBank/DDBJ databases">
        <title>Venubactetium sediminum gen. nov., sp. nov., isolated from a marine solar saltern.</title>
        <authorList>
            <person name="Wang S."/>
        </authorList>
    </citation>
    <scope>NUCLEOTIDE SEQUENCE [LARGE SCALE GENOMIC DNA]</scope>
    <source>
        <strain evidence="11 12">WD2A32</strain>
    </source>
</reference>
<evidence type="ECO:0000256" key="6">
    <source>
        <dbReference type="HAMAP-Rule" id="MF_00367"/>
    </source>
</evidence>
<dbReference type="GO" id="GO:0043024">
    <property type="term" value="F:ribosomal small subunit binding"/>
    <property type="evidence" value="ECO:0007669"/>
    <property type="project" value="TreeGrafter"/>
</dbReference>
<dbReference type="SUPFAM" id="SSF54814">
    <property type="entry name" value="Prokaryotic type KH domain (KH-domain type II)"/>
    <property type="match status" value="1"/>
</dbReference>
<keyword evidence="5 6" id="KW-0342">GTP-binding</keyword>
<keyword evidence="6" id="KW-0699">rRNA-binding</keyword>
<keyword evidence="6" id="KW-0963">Cytoplasm</keyword>
<keyword evidence="6" id="KW-0472">Membrane</keyword>
<dbReference type="InterPro" id="IPR005225">
    <property type="entry name" value="Small_GTP-bd"/>
</dbReference>
<dbReference type="NCBIfam" id="TIGR00231">
    <property type="entry name" value="small_GTP"/>
    <property type="match status" value="1"/>
</dbReference>
<gene>
    <name evidence="6" type="primary">era</name>
    <name evidence="11" type="ORF">DRB17_00785</name>
</gene>
<comment type="similarity">
    <text evidence="1 6 7 8">Belongs to the TRAFAC class TrmE-Era-EngA-EngB-Septin-like GTPase superfamily. Era GTPase family.</text>
</comment>
<dbReference type="PROSITE" id="PS50823">
    <property type="entry name" value="KH_TYPE_2"/>
    <property type="match status" value="1"/>
</dbReference>
<keyword evidence="12" id="KW-1185">Reference proteome</keyword>
<feature type="region of interest" description="G2" evidence="7">
    <location>
        <begin position="43"/>
        <end position="47"/>
    </location>
</feature>
<dbReference type="Gene3D" id="3.40.50.300">
    <property type="entry name" value="P-loop containing nucleotide triphosphate hydrolases"/>
    <property type="match status" value="1"/>
</dbReference>
<keyword evidence="3 6" id="KW-0547">Nucleotide-binding</keyword>
<evidence type="ECO:0000256" key="5">
    <source>
        <dbReference type="ARBA" id="ARBA00023134"/>
    </source>
</evidence>
<dbReference type="PANTHER" id="PTHR42698:SF1">
    <property type="entry name" value="GTPASE ERA, MITOCHONDRIAL"/>
    <property type="match status" value="1"/>
</dbReference>
<comment type="function">
    <text evidence="6">An essential GTPase that binds both GDP and GTP, with rapid nucleotide exchange. Plays a role in 16S rRNA processing and 30S ribosomal subunit biogenesis and possibly also in cell cycle regulation and energy metabolism.</text>
</comment>
<feature type="binding site" evidence="6">
    <location>
        <begin position="17"/>
        <end position="24"/>
    </location>
    <ligand>
        <name>GTP</name>
        <dbReference type="ChEBI" id="CHEBI:37565"/>
    </ligand>
</feature>
<protein>
    <recommendedName>
        <fullName evidence="2 6">GTPase Era</fullName>
    </recommendedName>
</protein>
<dbReference type="InterPro" id="IPR006073">
    <property type="entry name" value="GTP-bd"/>
</dbReference>
<evidence type="ECO:0000256" key="8">
    <source>
        <dbReference type="RuleBase" id="RU003761"/>
    </source>
</evidence>
<keyword evidence="4 6" id="KW-0694">RNA-binding</keyword>
<evidence type="ECO:0000259" key="9">
    <source>
        <dbReference type="PROSITE" id="PS50823"/>
    </source>
</evidence>
<dbReference type="InterPro" id="IPR004044">
    <property type="entry name" value="KH_dom_type_2"/>
</dbReference>
<dbReference type="InterPro" id="IPR015946">
    <property type="entry name" value="KH_dom-like_a/b"/>
</dbReference>
<dbReference type="GO" id="GO:0003924">
    <property type="term" value="F:GTPase activity"/>
    <property type="evidence" value="ECO:0007669"/>
    <property type="project" value="UniProtKB-UniRule"/>
</dbReference>
<dbReference type="InterPro" id="IPR030388">
    <property type="entry name" value="G_ERA_dom"/>
</dbReference>
<dbReference type="InterPro" id="IPR009019">
    <property type="entry name" value="KH_sf_prok-type"/>
</dbReference>
<evidence type="ECO:0000313" key="12">
    <source>
        <dbReference type="Proteomes" id="UP000253941"/>
    </source>
</evidence>
<keyword evidence="6" id="KW-0690">Ribosome biogenesis</keyword>
<feature type="binding site" evidence="6">
    <location>
        <begin position="64"/>
        <end position="68"/>
    </location>
    <ligand>
        <name>GTP</name>
        <dbReference type="ChEBI" id="CHEBI:37565"/>
    </ligand>
</feature>
<comment type="caution">
    <text evidence="11">The sequence shown here is derived from an EMBL/GenBank/DDBJ whole genome shotgun (WGS) entry which is preliminary data.</text>
</comment>
<dbReference type="GO" id="GO:0005525">
    <property type="term" value="F:GTP binding"/>
    <property type="evidence" value="ECO:0007669"/>
    <property type="project" value="UniProtKB-UniRule"/>
</dbReference>
<feature type="domain" description="Era-type G" evidence="10">
    <location>
        <begin position="9"/>
        <end position="178"/>
    </location>
</feature>
<dbReference type="Pfam" id="PF01926">
    <property type="entry name" value="MMR_HSR1"/>
    <property type="match status" value="1"/>
</dbReference>
<sequence length="304" mass="34574">MPAGAEGSRCGVVALIGAPNAGKSTLLNHLVGAKVSIVTHKVQTTRARVRGVALDGPAQVIFVDTPGIFSQAKRRLERAMVHAAWTSAEDADVVVLLYDAARKKVDEDTLAIVEKLKRINRPCALALNKIDRIRRDKLLELAARFDAEGVFERIFMISAETGDGVADLKHWLAERMPEGPWLYPEDQLSDLTMRLLAAEVTREKLFLNLHEELPYSLTVETDDWQEFDDGSARIEQTIYVERDAQKRIVLGRQGQMIRKVREAAQRELSEEMERPVHLFLFVKVRERWTDDPERYRDWGLEFDV</sequence>
<evidence type="ECO:0000256" key="3">
    <source>
        <dbReference type="ARBA" id="ARBA00022741"/>
    </source>
</evidence>
<dbReference type="CDD" id="cd22534">
    <property type="entry name" value="KH-II_Era"/>
    <property type="match status" value="1"/>
</dbReference>
<evidence type="ECO:0000256" key="4">
    <source>
        <dbReference type="ARBA" id="ARBA00022884"/>
    </source>
</evidence>
<dbReference type="GO" id="GO:0070181">
    <property type="term" value="F:small ribosomal subunit rRNA binding"/>
    <property type="evidence" value="ECO:0007669"/>
    <property type="project" value="UniProtKB-UniRule"/>
</dbReference>
<dbReference type="Gene3D" id="3.30.300.20">
    <property type="match status" value="1"/>
</dbReference>
<name>A0A369TH45_9PROT</name>
<feature type="region of interest" description="G5" evidence="7">
    <location>
        <begin position="157"/>
        <end position="159"/>
    </location>
</feature>
<evidence type="ECO:0000259" key="10">
    <source>
        <dbReference type="PROSITE" id="PS51713"/>
    </source>
</evidence>
<dbReference type="SUPFAM" id="SSF52540">
    <property type="entry name" value="P-loop containing nucleoside triphosphate hydrolases"/>
    <property type="match status" value="1"/>
</dbReference>
<comment type="subcellular location">
    <subcellularLocation>
        <location evidence="6">Cytoplasm</location>
    </subcellularLocation>
    <subcellularLocation>
        <location evidence="6">Cell membrane</location>
        <topology evidence="6">Peripheral membrane protein</topology>
    </subcellularLocation>
</comment>
<dbReference type="GO" id="GO:0000028">
    <property type="term" value="P:ribosomal small subunit assembly"/>
    <property type="evidence" value="ECO:0007669"/>
    <property type="project" value="TreeGrafter"/>
</dbReference>
<dbReference type="Pfam" id="PF07650">
    <property type="entry name" value="KH_2"/>
    <property type="match status" value="1"/>
</dbReference>
<dbReference type="NCBIfam" id="TIGR00436">
    <property type="entry name" value="era"/>
    <property type="match status" value="1"/>
</dbReference>
<dbReference type="InterPro" id="IPR005662">
    <property type="entry name" value="GTPase_Era-like"/>
</dbReference>
<dbReference type="Proteomes" id="UP000253941">
    <property type="component" value="Unassembled WGS sequence"/>
</dbReference>
<dbReference type="PRINTS" id="PR00326">
    <property type="entry name" value="GTP1OBG"/>
</dbReference>
<feature type="region of interest" description="G4" evidence="7">
    <location>
        <begin position="128"/>
        <end position="131"/>
    </location>
</feature>
<keyword evidence="6" id="KW-1003">Cell membrane</keyword>
<dbReference type="PANTHER" id="PTHR42698">
    <property type="entry name" value="GTPASE ERA"/>
    <property type="match status" value="1"/>
</dbReference>
<evidence type="ECO:0000256" key="1">
    <source>
        <dbReference type="ARBA" id="ARBA00007921"/>
    </source>
</evidence>
<evidence type="ECO:0000256" key="7">
    <source>
        <dbReference type="PROSITE-ProRule" id="PRU01050"/>
    </source>
</evidence>
<dbReference type="InterPro" id="IPR027417">
    <property type="entry name" value="P-loop_NTPase"/>
</dbReference>
<dbReference type="PROSITE" id="PS51713">
    <property type="entry name" value="G_ERA"/>
    <property type="match status" value="1"/>
</dbReference>
<proteinExistence type="inferred from homology"/>
<evidence type="ECO:0000256" key="2">
    <source>
        <dbReference type="ARBA" id="ARBA00020484"/>
    </source>
</evidence>
<feature type="binding site" evidence="6">
    <location>
        <begin position="128"/>
        <end position="131"/>
    </location>
    <ligand>
        <name>GTP</name>
        <dbReference type="ChEBI" id="CHEBI:37565"/>
    </ligand>
</feature>
<dbReference type="AlphaFoldDB" id="A0A369TH45"/>
<dbReference type="EMBL" id="QPMH01000001">
    <property type="protein sequence ID" value="RDD63944.1"/>
    <property type="molecule type" value="Genomic_DNA"/>
</dbReference>
<feature type="region of interest" description="G1" evidence="7">
    <location>
        <begin position="17"/>
        <end position="24"/>
    </location>
</feature>
<dbReference type="GO" id="GO:0005886">
    <property type="term" value="C:plasma membrane"/>
    <property type="evidence" value="ECO:0007669"/>
    <property type="project" value="UniProtKB-SubCell"/>
</dbReference>
<feature type="region of interest" description="G3" evidence="7">
    <location>
        <begin position="64"/>
        <end position="67"/>
    </location>
</feature>
<organism evidence="11 12">
    <name type="scientific">Ferruginivarius sediminum</name>
    <dbReference type="NCBI Taxonomy" id="2661937"/>
    <lineage>
        <taxon>Bacteria</taxon>
        <taxon>Pseudomonadati</taxon>
        <taxon>Pseudomonadota</taxon>
        <taxon>Alphaproteobacteria</taxon>
        <taxon>Rhodospirillales</taxon>
        <taxon>Rhodospirillaceae</taxon>
        <taxon>Ferruginivarius</taxon>
    </lineage>
</organism>
<dbReference type="HAMAP" id="MF_00367">
    <property type="entry name" value="GTPase_Era"/>
    <property type="match status" value="1"/>
</dbReference>
<dbReference type="GO" id="GO:0005829">
    <property type="term" value="C:cytosol"/>
    <property type="evidence" value="ECO:0007669"/>
    <property type="project" value="TreeGrafter"/>
</dbReference>
<comment type="subunit">
    <text evidence="6">Monomer.</text>
</comment>
<feature type="domain" description="KH type-2" evidence="9">
    <location>
        <begin position="209"/>
        <end position="286"/>
    </location>
</feature>
<dbReference type="CDD" id="cd04163">
    <property type="entry name" value="Era"/>
    <property type="match status" value="1"/>
</dbReference>
<evidence type="ECO:0000313" key="11">
    <source>
        <dbReference type="EMBL" id="RDD63944.1"/>
    </source>
</evidence>